<feature type="non-terminal residue" evidence="3">
    <location>
        <position position="1"/>
    </location>
</feature>
<keyword evidence="4" id="KW-1185">Reference proteome</keyword>
<dbReference type="EMBL" id="BLXT01005191">
    <property type="protein sequence ID" value="GFO20666.1"/>
    <property type="molecule type" value="Genomic_DNA"/>
</dbReference>
<dbReference type="InterPro" id="IPR036188">
    <property type="entry name" value="FAD/NAD-bd_sf"/>
</dbReference>
<dbReference type="Gene3D" id="3.30.9.10">
    <property type="entry name" value="D-Amino Acid Oxidase, subunit A, domain 2"/>
    <property type="match status" value="1"/>
</dbReference>
<organism evidence="3 4">
    <name type="scientific">Plakobranchus ocellatus</name>
    <dbReference type="NCBI Taxonomy" id="259542"/>
    <lineage>
        <taxon>Eukaryota</taxon>
        <taxon>Metazoa</taxon>
        <taxon>Spiralia</taxon>
        <taxon>Lophotrochozoa</taxon>
        <taxon>Mollusca</taxon>
        <taxon>Gastropoda</taxon>
        <taxon>Heterobranchia</taxon>
        <taxon>Euthyneura</taxon>
        <taxon>Panpulmonata</taxon>
        <taxon>Sacoglossa</taxon>
        <taxon>Placobranchoidea</taxon>
        <taxon>Plakobranchidae</taxon>
        <taxon>Plakobranchus</taxon>
    </lineage>
</organism>
<dbReference type="Gene3D" id="3.50.50.60">
    <property type="entry name" value="FAD/NAD(P)-binding domain"/>
    <property type="match status" value="1"/>
</dbReference>
<comment type="caution">
    <text evidence="3">The sequence shown here is derived from an EMBL/GenBank/DDBJ whole genome shotgun (WGS) entry which is preliminary data.</text>
</comment>
<dbReference type="SUPFAM" id="SSF51905">
    <property type="entry name" value="FAD/NAD(P)-binding domain"/>
    <property type="match status" value="1"/>
</dbReference>
<dbReference type="AlphaFoldDB" id="A0AAV4BBE6"/>
<protein>
    <submittedName>
        <fullName evidence="3">Pyruvate dehydrogenase phosphatase regulatory subunit, mitochondrial</fullName>
    </submittedName>
</protein>
<dbReference type="InterPro" id="IPR032503">
    <property type="entry name" value="FAO_M"/>
</dbReference>
<proteinExistence type="predicted"/>
<dbReference type="PANTHER" id="PTHR13847">
    <property type="entry name" value="SARCOSINE DEHYDROGENASE-RELATED"/>
    <property type="match status" value="1"/>
</dbReference>
<accession>A0AAV4BBE6</accession>
<evidence type="ECO:0000259" key="2">
    <source>
        <dbReference type="Pfam" id="PF16350"/>
    </source>
</evidence>
<name>A0AAV4BBE6_9GAST</name>
<evidence type="ECO:0000313" key="4">
    <source>
        <dbReference type="Proteomes" id="UP000735302"/>
    </source>
</evidence>
<dbReference type="SUPFAM" id="SSF54373">
    <property type="entry name" value="FAD-linked reductases, C-terminal domain"/>
    <property type="match status" value="1"/>
</dbReference>
<dbReference type="PANTHER" id="PTHR13847:SF193">
    <property type="entry name" value="PYRUVATE DEHYDROGENASE PHOSPHATASE REGULATORY SUBUNIT, MITOCHONDRIAL"/>
    <property type="match status" value="1"/>
</dbReference>
<feature type="domain" description="FAD dependent oxidoreductase central" evidence="2">
    <location>
        <begin position="329"/>
        <end position="363"/>
    </location>
</feature>
<dbReference type="Pfam" id="PF01266">
    <property type="entry name" value="DAO"/>
    <property type="match status" value="1"/>
</dbReference>
<reference evidence="3 4" key="1">
    <citation type="journal article" date="2021" name="Elife">
        <title>Chloroplast acquisition without the gene transfer in kleptoplastic sea slugs, Plakobranchus ocellatus.</title>
        <authorList>
            <person name="Maeda T."/>
            <person name="Takahashi S."/>
            <person name="Yoshida T."/>
            <person name="Shimamura S."/>
            <person name="Takaki Y."/>
            <person name="Nagai Y."/>
            <person name="Toyoda A."/>
            <person name="Suzuki Y."/>
            <person name="Arimoto A."/>
            <person name="Ishii H."/>
            <person name="Satoh N."/>
            <person name="Nishiyama T."/>
            <person name="Hasebe M."/>
            <person name="Maruyama T."/>
            <person name="Minagawa J."/>
            <person name="Obokata J."/>
            <person name="Shigenobu S."/>
        </authorList>
    </citation>
    <scope>NUCLEOTIDE SEQUENCE [LARGE SCALE GENOMIC DNA]</scope>
</reference>
<sequence length="364" mass="40548">LACGTTWHAAGLIGRLRASVTDMQIHDYSKCLYERLTNEGHSTGWKQCGSVNVARTKDRMVDFKRRQALAKTIGMEAHLLTPAEVKKVCPTIYTDDLVGGVWVPQDGVVIGQDVSMTLAKLAREKGVKIVERVVVEKVLTEKGMVNEVVTSAGTIKCDFFVNCAGQWARAVGKKTKPKAVKAPLHSCEHFYLVTKPMEGIEPMMPVIRDPDGYIYYREWSGGVLAGGFEPNAKPCFHKGIPDKFEFQLLPDDWDHFQFLLDHMLHRMPCMANAEVRQLINGPESFTPDSRWLLGKAPKISNYFIAAGMNSGGIVGAGAAGKHIAEWIIDGEPSVNLWPYDVRRFVRLHNNKKFLRDRVPEAVGV</sequence>
<dbReference type="Pfam" id="PF16350">
    <property type="entry name" value="FAO_M"/>
    <property type="match status" value="1"/>
</dbReference>
<feature type="domain" description="FAD dependent oxidoreductase" evidence="1">
    <location>
        <begin position="2"/>
        <end position="326"/>
    </location>
</feature>
<keyword evidence="3" id="KW-0670">Pyruvate</keyword>
<dbReference type="InterPro" id="IPR006076">
    <property type="entry name" value="FAD-dep_OxRdtase"/>
</dbReference>
<gene>
    <name evidence="3" type="ORF">PoB_004717100</name>
</gene>
<evidence type="ECO:0000259" key="1">
    <source>
        <dbReference type="Pfam" id="PF01266"/>
    </source>
</evidence>
<dbReference type="Proteomes" id="UP000735302">
    <property type="component" value="Unassembled WGS sequence"/>
</dbReference>
<dbReference type="GO" id="GO:0005759">
    <property type="term" value="C:mitochondrial matrix"/>
    <property type="evidence" value="ECO:0007669"/>
    <property type="project" value="TreeGrafter"/>
</dbReference>
<evidence type="ECO:0000313" key="3">
    <source>
        <dbReference type="EMBL" id="GFO20666.1"/>
    </source>
</evidence>